<proteinExistence type="inferred from homology"/>
<feature type="transmembrane region" description="Helical" evidence="6">
    <location>
        <begin position="277"/>
        <end position="297"/>
    </location>
</feature>
<feature type="transmembrane region" description="Helical" evidence="6">
    <location>
        <begin position="470"/>
        <end position="495"/>
    </location>
</feature>
<evidence type="ECO:0000256" key="1">
    <source>
        <dbReference type="ARBA" id="ARBA00004141"/>
    </source>
</evidence>
<feature type="transmembrane region" description="Helical" evidence="6">
    <location>
        <begin position="430"/>
        <end position="450"/>
    </location>
</feature>
<dbReference type="CDD" id="cd13132">
    <property type="entry name" value="MATE_eukaryotic"/>
    <property type="match status" value="1"/>
</dbReference>
<feature type="transmembrane region" description="Helical" evidence="6">
    <location>
        <begin position="399"/>
        <end position="418"/>
    </location>
</feature>
<dbReference type="Pfam" id="PF01554">
    <property type="entry name" value="MatE"/>
    <property type="match status" value="2"/>
</dbReference>
<reference evidence="7" key="1">
    <citation type="journal article" date="2011" name="PLoS Biol.">
        <title>Gene gain and loss during evolution of obligate parasitism in the white rust pathogen of Arabidopsis thaliana.</title>
        <authorList>
            <person name="Kemen E."/>
            <person name="Gardiner A."/>
            <person name="Schultz-Larsen T."/>
            <person name="Kemen A.C."/>
            <person name="Balmuth A.L."/>
            <person name="Robert-Seilaniantz A."/>
            <person name="Bailey K."/>
            <person name="Holub E."/>
            <person name="Studholme D.J."/>
            <person name="Maclean D."/>
            <person name="Jones J.D."/>
        </authorList>
    </citation>
    <scope>NUCLEOTIDE SEQUENCE</scope>
</reference>
<gene>
    <name evidence="7" type="primary">AlNc14C7G960</name>
    <name evidence="7" type="ORF">ALNC14_010640</name>
</gene>
<keyword evidence="5 6" id="KW-0472">Membrane</keyword>
<protein>
    <submittedName>
        <fullName evidence="7">Multidrug/Oligosaccharidyllipid/Polysaccharide (MOP) Flippase Superfamily putative</fullName>
    </submittedName>
</protein>
<feature type="transmembrane region" description="Helical" evidence="6">
    <location>
        <begin position="248"/>
        <end position="265"/>
    </location>
</feature>
<accession>F0W1J2</accession>
<keyword evidence="4 6" id="KW-1133">Transmembrane helix</keyword>
<evidence type="ECO:0000313" key="7">
    <source>
        <dbReference type="EMBL" id="CCA14921.1"/>
    </source>
</evidence>
<evidence type="ECO:0000256" key="5">
    <source>
        <dbReference type="ARBA" id="ARBA00023136"/>
    </source>
</evidence>
<dbReference type="PANTHER" id="PTHR11206">
    <property type="entry name" value="MULTIDRUG RESISTANCE PROTEIN"/>
    <property type="match status" value="1"/>
</dbReference>
<feature type="transmembrane region" description="Helical" evidence="6">
    <location>
        <begin position="353"/>
        <end position="379"/>
    </location>
</feature>
<dbReference type="HOGENOM" id="CLU_012893_1_1_1"/>
<evidence type="ECO:0000256" key="2">
    <source>
        <dbReference type="ARBA" id="ARBA00010199"/>
    </source>
</evidence>
<dbReference type="GO" id="GO:0015297">
    <property type="term" value="F:antiporter activity"/>
    <property type="evidence" value="ECO:0007669"/>
    <property type="project" value="InterPro"/>
</dbReference>
<reference evidence="7" key="2">
    <citation type="submission" date="2011-02" db="EMBL/GenBank/DDBJ databases">
        <authorList>
            <person name="MacLean D."/>
        </authorList>
    </citation>
    <scope>NUCLEOTIDE SEQUENCE</scope>
</reference>
<keyword evidence="3 6" id="KW-0812">Transmembrane</keyword>
<evidence type="ECO:0000256" key="6">
    <source>
        <dbReference type="SAM" id="Phobius"/>
    </source>
</evidence>
<feature type="transmembrane region" description="Helical" evidence="6">
    <location>
        <begin position="161"/>
        <end position="184"/>
    </location>
</feature>
<dbReference type="InterPro" id="IPR002528">
    <property type="entry name" value="MATE_fam"/>
</dbReference>
<dbReference type="GO" id="GO:1990961">
    <property type="term" value="P:xenobiotic detoxification by transmembrane export across the plasma membrane"/>
    <property type="evidence" value="ECO:0007669"/>
    <property type="project" value="InterPro"/>
</dbReference>
<feature type="transmembrane region" description="Helical" evidence="6">
    <location>
        <begin position="303"/>
        <end position="327"/>
    </location>
</feature>
<feature type="transmembrane region" description="Helical" evidence="6">
    <location>
        <begin position="530"/>
        <end position="554"/>
    </location>
</feature>
<organism evidence="7">
    <name type="scientific">Albugo laibachii Nc14</name>
    <dbReference type="NCBI Taxonomy" id="890382"/>
    <lineage>
        <taxon>Eukaryota</taxon>
        <taxon>Sar</taxon>
        <taxon>Stramenopiles</taxon>
        <taxon>Oomycota</taxon>
        <taxon>Peronosporomycetes</taxon>
        <taxon>Albuginales</taxon>
        <taxon>Albuginaceae</taxon>
        <taxon>Albugo</taxon>
    </lineage>
</organism>
<dbReference type="InterPro" id="IPR045069">
    <property type="entry name" value="MATE_euk"/>
</dbReference>
<comment type="similarity">
    <text evidence="2">Belongs to the multi antimicrobial extrusion (MATE) (TC 2.A.66.1) family.</text>
</comment>
<evidence type="ECO:0000256" key="3">
    <source>
        <dbReference type="ARBA" id="ARBA00022692"/>
    </source>
</evidence>
<dbReference type="GO" id="GO:0016020">
    <property type="term" value="C:membrane"/>
    <property type="evidence" value="ECO:0007669"/>
    <property type="project" value="UniProtKB-SubCell"/>
</dbReference>
<name>F0W1J2_9STRA</name>
<dbReference type="GO" id="GO:0042910">
    <property type="term" value="F:xenobiotic transmembrane transporter activity"/>
    <property type="evidence" value="ECO:0007669"/>
    <property type="project" value="InterPro"/>
</dbReference>
<dbReference type="AlphaFoldDB" id="F0W1J2"/>
<feature type="transmembrane region" description="Helical" evidence="6">
    <location>
        <begin position="205"/>
        <end position="236"/>
    </location>
</feature>
<feature type="transmembrane region" description="Helical" evidence="6">
    <location>
        <begin position="507"/>
        <end position="524"/>
    </location>
</feature>
<comment type="subcellular location">
    <subcellularLocation>
        <location evidence="1">Membrane</location>
        <topology evidence="1">Multi-pass membrane protein</topology>
    </subcellularLocation>
</comment>
<evidence type="ECO:0000256" key="4">
    <source>
        <dbReference type="ARBA" id="ARBA00022989"/>
    </source>
</evidence>
<sequence length="570" mass="63306">MLPREHPNAKRKATLNTESIPVSRRPKVAKNVARVHINDDDQLDTRLFNHKKTRNEQVGLVQSFKKKKRNLHRHHRVINVSTQSDHVRSDFGKKSTEMTHLLESTAESTTLEMSALSVKEEAIQLLWLAVRLLLSYILDFIPDFVANVAIGRLSAVYSSKFLAAMSLSCTFTVLTSYTITMGIAAAMETLCSQAFGAGKLYELGIFFQTGLIVFVGFFIPICILSRFSAVILIALGQVPSIAYLAQELVLYALPSIPLQVFNVLLRKVLQGQSIVKPILYAGICGNIAHHLVIYILVWHTSVGYISCSIASCAMAACTTIPLLVYVIRCNVYVFRDEWKGWQFKECFRILPEFIRLGFSGLLMFLCEVWGFALISLLSGRLSDAAMAISASSIYLSFRRFNWIFYGSVAMAGSIRIGNALGANNPKKASLIAHITASSAVIFALVTSTLMHGVRFAYPMMFTEDRDVVDLTARLMLLTCPFQIFAGLTAAIQGIFQGSGLQNVGAKLNFAAFIVMTLSLGMLMAEQLNLGLLGLWLGMCCGMMFGGIYCIYWLYHVNWEKLALDAQKRTE</sequence>
<dbReference type="NCBIfam" id="TIGR00797">
    <property type="entry name" value="matE"/>
    <property type="match status" value="1"/>
</dbReference>
<dbReference type="EMBL" id="FR824052">
    <property type="protein sequence ID" value="CCA14921.1"/>
    <property type="molecule type" value="Genomic_DNA"/>
</dbReference>